<proteinExistence type="predicted"/>
<keyword evidence="4" id="KW-1185">Reference proteome</keyword>
<dbReference type="AlphaFoldDB" id="A0A3N1PF39"/>
<keyword evidence="1" id="KW-0472">Membrane</keyword>
<gene>
    <name evidence="3" type="ORF">EDC28_101250</name>
</gene>
<dbReference type="OrthoDB" id="345640at2"/>
<comment type="caution">
    <text evidence="3">The sequence shown here is derived from an EMBL/GenBank/DDBJ whole genome shotgun (WGS) entry which is preliminary data.</text>
</comment>
<evidence type="ECO:0000313" key="3">
    <source>
        <dbReference type="EMBL" id="ROQ30564.1"/>
    </source>
</evidence>
<sequence>MPKVNWTGHELITGFTDFYQEVTLIKEAIALGRLPLLLGKTDADSPADLTALVSARLAEQLQHQLLTLKAEATTELRRVYDMAHYAMAALADEIFLLEIQWDGQQHWGDYLLEYNLFKRRQAGRQFFELIDWLLRQRQGHGQLMELATLYLLALQLGFKGEYRGHKGQTVLADYRRKLMLFITARNPNLGDNHPMFPMAYAYPLSSKDDRRLAPLRPWMLTALGLGVLYLALSSALWLKLTEPVNTLLNALLTTLGGAS</sequence>
<dbReference type="Pfam" id="PF09850">
    <property type="entry name" value="DotU"/>
    <property type="match status" value="1"/>
</dbReference>
<evidence type="ECO:0000256" key="1">
    <source>
        <dbReference type="SAM" id="Phobius"/>
    </source>
</evidence>
<dbReference type="InterPro" id="IPR017732">
    <property type="entry name" value="T4/T6SS_DotU"/>
</dbReference>
<keyword evidence="1" id="KW-1133">Transmembrane helix</keyword>
<dbReference type="InterPro" id="IPR038522">
    <property type="entry name" value="T4/T6SS_DotU_sf"/>
</dbReference>
<evidence type="ECO:0000259" key="2">
    <source>
        <dbReference type="Pfam" id="PF09850"/>
    </source>
</evidence>
<organism evidence="3 4">
    <name type="scientific">Gallaecimonas pentaromativorans</name>
    <dbReference type="NCBI Taxonomy" id="584787"/>
    <lineage>
        <taxon>Bacteria</taxon>
        <taxon>Pseudomonadati</taxon>
        <taxon>Pseudomonadota</taxon>
        <taxon>Gammaproteobacteria</taxon>
        <taxon>Enterobacterales</taxon>
        <taxon>Gallaecimonadaceae</taxon>
        <taxon>Gallaecimonas</taxon>
    </lineage>
</organism>
<dbReference type="Gene3D" id="1.25.40.590">
    <property type="entry name" value="Type IV / VI secretion system, DotU"/>
    <property type="match status" value="1"/>
</dbReference>
<dbReference type="EMBL" id="RJUL01000001">
    <property type="protein sequence ID" value="ROQ30564.1"/>
    <property type="molecule type" value="Genomic_DNA"/>
</dbReference>
<dbReference type="RefSeq" id="WP_050657847.1">
    <property type="nucleotide sequence ID" value="NZ_LFWC01000002.1"/>
</dbReference>
<evidence type="ECO:0000313" key="4">
    <source>
        <dbReference type="Proteomes" id="UP000268033"/>
    </source>
</evidence>
<dbReference type="STRING" id="584787.GCA_001247655_01843"/>
<dbReference type="PANTHER" id="PTHR38033:SF1">
    <property type="entry name" value="DOTU FAMILY TYPE IV_VI SECRETION SYSTEM PROTEIN"/>
    <property type="match status" value="1"/>
</dbReference>
<reference evidence="3 4" key="1">
    <citation type="submission" date="2018-11" db="EMBL/GenBank/DDBJ databases">
        <title>Genomic Encyclopedia of Type Strains, Phase IV (KMG-IV): sequencing the most valuable type-strain genomes for metagenomic binning, comparative biology and taxonomic classification.</title>
        <authorList>
            <person name="Goeker M."/>
        </authorList>
    </citation>
    <scope>NUCLEOTIDE SEQUENCE [LARGE SCALE GENOMIC DNA]</scope>
    <source>
        <strain evidence="3 4">DSM 21945</strain>
    </source>
</reference>
<keyword evidence="1" id="KW-0812">Transmembrane</keyword>
<name>A0A3N1PF39_9GAMM</name>
<feature type="transmembrane region" description="Helical" evidence="1">
    <location>
        <begin position="217"/>
        <end position="238"/>
    </location>
</feature>
<protein>
    <submittedName>
        <fullName evidence="3">Type VI secretion system protein ImpK</fullName>
    </submittedName>
</protein>
<accession>A0A3N1PF39</accession>
<feature type="domain" description="Type IV / VI secretion system DotU" evidence="2">
    <location>
        <begin position="55"/>
        <end position="233"/>
    </location>
</feature>
<dbReference type="Proteomes" id="UP000268033">
    <property type="component" value="Unassembled WGS sequence"/>
</dbReference>
<dbReference type="PANTHER" id="PTHR38033">
    <property type="entry name" value="MEMBRANE PROTEIN-RELATED"/>
    <property type="match status" value="1"/>
</dbReference>